<name>A0A3B0WB03_9ZZZZ</name>
<protein>
    <submittedName>
        <fullName evidence="1">Phosphoribosylformimino-5-aminoimidazole carboxamide ribotide isomerase</fullName>
        <ecNumber evidence="1">5.3.1.16</ecNumber>
    </submittedName>
</protein>
<accession>A0A3B0WB03</accession>
<dbReference type="AlphaFoldDB" id="A0A3B0WB03"/>
<dbReference type="EMBL" id="UOFB01000146">
    <property type="protein sequence ID" value="VAW46519.1"/>
    <property type="molecule type" value="Genomic_DNA"/>
</dbReference>
<gene>
    <name evidence="1" type="ORF">MNBD_GAMMA04-1264</name>
</gene>
<dbReference type="GO" id="GO:0003949">
    <property type="term" value="F:1-(5-phosphoribosyl)-5-[(5-phosphoribosylamino)methylideneamino]imidazole-4-carboxamide isomerase activity"/>
    <property type="evidence" value="ECO:0007669"/>
    <property type="project" value="UniProtKB-EC"/>
</dbReference>
<organism evidence="1">
    <name type="scientific">hydrothermal vent metagenome</name>
    <dbReference type="NCBI Taxonomy" id="652676"/>
    <lineage>
        <taxon>unclassified sequences</taxon>
        <taxon>metagenomes</taxon>
        <taxon>ecological metagenomes</taxon>
    </lineage>
</organism>
<sequence length="24" mass="2683">MLGRSIYEGTIDLAEAHQYVESLS</sequence>
<evidence type="ECO:0000313" key="1">
    <source>
        <dbReference type="EMBL" id="VAW46519.1"/>
    </source>
</evidence>
<dbReference type="EC" id="5.3.1.16" evidence="1"/>
<proteinExistence type="predicted"/>
<keyword evidence="1" id="KW-0413">Isomerase</keyword>
<reference evidence="1" key="1">
    <citation type="submission" date="2018-06" db="EMBL/GenBank/DDBJ databases">
        <authorList>
            <person name="Zhirakovskaya E."/>
        </authorList>
    </citation>
    <scope>NUCLEOTIDE SEQUENCE</scope>
</reference>